<dbReference type="AlphaFoldDB" id="A0A9P1NCC9"/>
<proteinExistence type="predicted"/>
<organism evidence="2 3">
    <name type="scientific">Caenorhabditis angaria</name>
    <dbReference type="NCBI Taxonomy" id="860376"/>
    <lineage>
        <taxon>Eukaryota</taxon>
        <taxon>Metazoa</taxon>
        <taxon>Ecdysozoa</taxon>
        <taxon>Nematoda</taxon>
        <taxon>Chromadorea</taxon>
        <taxon>Rhabditida</taxon>
        <taxon>Rhabditina</taxon>
        <taxon>Rhabditomorpha</taxon>
        <taxon>Rhabditoidea</taxon>
        <taxon>Rhabditidae</taxon>
        <taxon>Peloderinae</taxon>
        <taxon>Caenorhabditis</taxon>
    </lineage>
</organism>
<feature type="region of interest" description="Disordered" evidence="1">
    <location>
        <begin position="1"/>
        <end position="77"/>
    </location>
</feature>
<gene>
    <name evidence="2" type="ORF">CAMP_LOCUS18470</name>
</gene>
<reference evidence="2" key="1">
    <citation type="submission" date="2022-11" db="EMBL/GenBank/DDBJ databases">
        <authorList>
            <person name="Kikuchi T."/>
        </authorList>
    </citation>
    <scope>NUCLEOTIDE SEQUENCE</scope>
    <source>
        <strain evidence="2">PS1010</strain>
    </source>
</reference>
<evidence type="ECO:0000313" key="3">
    <source>
        <dbReference type="Proteomes" id="UP001152747"/>
    </source>
</evidence>
<evidence type="ECO:0000313" key="2">
    <source>
        <dbReference type="EMBL" id="CAI5455833.1"/>
    </source>
</evidence>
<dbReference type="EMBL" id="CANHGI010000006">
    <property type="protein sequence ID" value="CAI5455833.1"/>
    <property type="molecule type" value="Genomic_DNA"/>
</dbReference>
<feature type="compositionally biased region" description="Acidic residues" evidence="1">
    <location>
        <begin position="10"/>
        <end position="21"/>
    </location>
</feature>
<evidence type="ECO:0000256" key="1">
    <source>
        <dbReference type="SAM" id="MobiDB-lite"/>
    </source>
</evidence>
<name>A0A9P1NCC9_9PELO</name>
<sequence>MSRKRRLEVIVEEEEEEETSEEKEKQGKPFKKPKVEDESKESTSENVQESPAIKRRKIIKKPERKADSSSKLLPSHIQVDFDATRGHGLKATNENPAVKEGDKVFEFTRKHDPANQMSNVLDNLSFSKESTSDSPSTSAHTESKF</sequence>
<accession>A0A9P1NCC9</accession>
<feature type="compositionally biased region" description="Basic and acidic residues" evidence="1">
    <location>
        <begin position="22"/>
        <end position="43"/>
    </location>
</feature>
<keyword evidence="3" id="KW-1185">Reference proteome</keyword>
<feature type="region of interest" description="Disordered" evidence="1">
    <location>
        <begin position="125"/>
        <end position="145"/>
    </location>
</feature>
<dbReference type="Proteomes" id="UP001152747">
    <property type="component" value="Unassembled WGS sequence"/>
</dbReference>
<comment type="caution">
    <text evidence="2">The sequence shown here is derived from an EMBL/GenBank/DDBJ whole genome shotgun (WGS) entry which is preliminary data.</text>
</comment>
<protein>
    <submittedName>
        <fullName evidence="2">Uncharacterized protein</fullName>
    </submittedName>
</protein>